<dbReference type="InterPro" id="IPR045237">
    <property type="entry name" value="COPS7/eIF3m"/>
</dbReference>
<proteinExistence type="inferred from homology"/>
<dbReference type="GO" id="GO:0002183">
    <property type="term" value="P:cytoplasmic translational initiation"/>
    <property type="evidence" value="ECO:0007669"/>
    <property type="project" value="TreeGrafter"/>
</dbReference>
<evidence type="ECO:0000259" key="2">
    <source>
        <dbReference type="PROSITE" id="PS50250"/>
    </source>
</evidence>
<evidence type="ECO:0000313" key="3">
    <source>
        <dbReference type="EMBL" id="PVU94629.1"/>
    </source>
</evidence>
<dbReference type="PANTHER" id="PTHR15350">
    <property type="entry name" value="COP9 SIGNALOSOME COMPLEX SUBUNIT 7/DENDRITIC CELL PROTEIN GA17"/>
    <property type="match status" value="1"/>
</dbReference>
<feature type="domain" description="PCI" evidence="2">
    <location>
        <begin position="67"/>
        <end position="240"/>
    </location>
</feature>
<dbReference type="PROSITE" id="PS50250">
    <property type="entry name" value="PCI"/>
    <property type="match status" value="1"/>
</dbReference>
<dbReference type="EMBL" id="MBFT01000237">
    <property type="protein sequence ID" value="PVU94629.1"/>
    <property type="molecule type" value="Genomic_DNA"/>
</dbReference>
<dbReference type="GO" id="GO:0005852">
    <property type="term" value="C:eukaryotic translation initiation factor 3 complex"/>
    <property type="evidence" value="ECO:0007669"/>
    <property type="project" value="TreeGrafter"/>
</dbReference>
<sequence length="293" mass="32749">MLEDGLLKYVVFMDIISVCVKNNLVKNVIHPLISKLKEYSSQFGISYEEQLALFTACKSAVVGEKLENDVISIERIMLESILKVGSPESINMASEMIIRSVNLPGFFGFEDFINLSAIQALKQGDAKHTFVYSLLNTFVSGNYLTWKDFVATNKSSLEEANVDLESAELKIQMLSLASLGNRELGNKIPFSKVSEEMFGTSSLENELDIELIIIDTIRFGLINAKIDQIDHSITISRSTVRQFGMDEWKIIGKRFNEWRTSLNALLPVINNAKLIAQLSLSSAPAVVEITKKK</sequence>
<dbReference type="STRING" id="61424.A0A2T9YQM1"/>
<comment type="caution">
    <text evidence="3">The sequence shown here is derived from an EMBL/GenBank/DDBJ whole genome shotgun (WGS) entry which is preliminary data.</text>
</comment>
<name>A0A2T9YQM1_9FUNG</name>
<dbReference type="AlphaFoldDB" id="A0A2T9YQM1"/>
<dbReference type="InterPro" id="IPR000717">
    <property type="entry name" value="PCI_dom"/>
</dbReference>
<dbReference type="PANTHER" id="PTHR15350:SF2">
    <property type="entry name" value="EUKARYOTIC TRANSLATION INITIATION FACTOR 3 SUBUNIT M"/>
    <property type="match status" value="1"/>
</dbReference>
<protein>
    <recommendedName>
        <fullName evidence="2">PCI domain-containing protein</fullName>
    </recommendedName>
</protein>
<evidence type="ECO:0000313" key="4">
    <source>
        <dbReference type="Proteomes" id="UP000245699"/>
    </source>
</evidence>
<reference evidence="3 4" key="1">
    <citation type="journal article" date="2018" name="MBio">
        <title>Comparative Genomics Reveals the Core Gene Toolbox for the Fungus-Insect Symbiosis.</title>
        <authorList>
            <person name="Wang Y."/>
            <person name="Stata M."/>
            <person name="Wang W."/>
            <person name="Stajich J.E."/>
            <person name="White M.M."/>
            <person name="Moncalvo J.M."/>
        </authorList>
    </citation>
    <scope>NUCLEOTIDE SEQUENCE [LARGE SCALE GENOMIC DNA]</scope>
    <source>
        <strain evidence="3 4">AUS-77-4</strain>
    </source>
</reference>
<organism evidence="3 4">
    <name type="scientific">Furculomyces boomerangus</name>
    <dbReference type="NCBI Taxonomy" id="61424"/>
    <lineage>
        <taxon>Eukaryota</taxon>
        <taxon>Fungi</taxon>
        <taxon>Fungi incertae sedis</taxon>
        <taxon>Zoopagomycota</taxon>
        <taxon>Kickxellomycotina</taxon>
        <taxon>Harpellomycetes</taxon>
        <taxon>Harpellales</taxon>
        <taxon>Harpellaceae</taxon>
        <taxon>Furculomyces</taxon>
    </lineage>
</organism>
<gene>
    <name evidence="3" type="ORF">BB559_002955</name>
</gene>
<comment type="similarity">
    <text evidence="1">Belongs to the CSN7/EIF3M family. CSN7 subfamily.</text>
</comment>
<evidence type="ECO:0000256" key="1">
    <source>
        <dbReference type="ARBA" id="ARBA00008482"/>
    </source>
</evidence>
<keyword evidence="4" id="KW-1185">Reference proteome</keyword>
<dbReference type="Proteomes" id="UP000245699">
    <property type="component" value="Unassembled WGS sequence"/>
</dbReference>
<accession>A0A2T9YQM1</accession>
<dbReference type="OrthoDB" id="10267031at2759"/>